<dbReference type="AlphaFoldDB" id="A0A367ZK53"/>
<comment type="caution">
    <text evidence="3">The sequence shown here is derived from an EMBL/GenBank/DDBJ whole genome shotgun (WGS) entry which is preliminary data.</text>
</comment>
<dbReference type="CDD" id="cd09726">
    <property type="entry name" value="RAMP_I_III"/>
    <property type="match status" value="1"/>
</dbReference>
<dbReference type="GO" id="GO:0051607">
    <property type="term" value="P:defense response to virus"/>
    <property type="evidence" value="ECO:0007669"/>
    <property type="project" value="UniProtKB-KW"/>
</dbReference>
<evidence type="ECO:0000259" key="2">
    <source>
        <dbReference type="Pfam" id="PF03787"/>
    </source>
</evidence>
<keyword evidence="1" id="KW-0051">Antiviral defense</keyword>
<feature type="domain" description="CRISPR type III-associated protein" evidence="2">
    <location>
        <begin position="15"/>
        <end position="190"/>
    </location>
</feature>
<evidence type="ECO:0000256" key="1">
    <source>
        <dbReference type="ARBA" id="ARBA00023118"/>
    </source>
</evidence>
<name>A0A367ZK53_9BACT</name>
<proteinExistence type="predicted"/>
<protein>
    <submittedName>
        <fullName evidence="3">DUF324 domain-containing protein</fullName>
    </submittedName>
</protein>
<evidence type="ECO:0000313" key="4">
    <source>
        <dbReference type="Proteomes" id="UP000252355"/>
    </source>
</evidence>
<reference evidence="3 4" key="1">
    <citation type="submission" date="2018-05" db="EMBL/GenBank/DDBJ databases">
        <title>A metagenomic window into the 2 km-deep terrestrial subsurface aquifer revealed taxonomically and functionally diverse microbial community comprising novel uncultured bacterial lineages.</title>
        <authorList>
            <person name="Kadnikov V.V."/>
            <person name="Mardanov A.V."/>
            <person name="Beletsky A.V."/>
            <person name="Banks D."/>
            <person name="Pimenov N.V."/>
            <person name="Frank Y.A."/>
            <person name="Karnachuk O.V."/>
            <person name="Ravin N.V."/>
        </authorList>
    </citation>
    <scope>NUCLEOTIDE SEQUENCE [LARGE SCALE GENOMIC DNA]</scope>
    <source>
        <strain evidence="3">BY5</strain>
    </source>
</reference>
<gene>
    <name evidence="3" type="ORF">OZSIB_1614</name>
</gene>
<evidence type="ECO:0000313" key="3">
    <source>
        <dbReference type="EMBL" id="RCK78237.1"/>
    </source>
</evidence>
<accession>A0A367ZK53</accession>
<organism evidence="3 4">
    <name type="scientific">Candidatus Ozemobacter sibiricus</name>
    <dbReference type="NCBI Taxonomy" id="2268124"/>
    <lineage>
        <taxon>Bacteria</taxon>
        <taxon>Candidatus Ozemobacteria</taxon>
        <taxon>Candidatus Ozemobacterales</taxon>
        <taxon>Candidatus Ozemobacteraceae</taxon>
        <taxon>Candidatus Ozemobacter</taxon>
    </lineage>
</organism>
<dbReference type="InterPro" id="IPR005537">
    <property type="entry name" value="RAMP_III_fam"/>
</dbReference>
<dbReference type="Pfam" id="PF03787">
    <property type="entry name" value="RAMPs"/>
    <property type="match status" value="1"/>
</dbReference>
<dbReference type="Proteomes" id="UP000252355">
    <property type="component" value="Unassembled WGS sequence"/>
</dbReference>
<dbReference type="PANTHER" id="PTHR35579">
    <property type="entry name" value="CRISPR SYSTEM CMS ENDORIBONUCLEASE CSM3"/>
    <property type="match status" value="1"/>
</dbReference>
<dbReference type="InterPro" id="IPR052216">
    <property type="entry name" value="CRISPR_Csm3_endoribonuclease"/>
</dbReference>
<dbReference type="EMBL" id="QOQW01000025">
    <property type="protein sequence ID" value="RCK78237.1"/>
    <property type="molecule type" value="Genomic_DNA"/>
</dbReference>
<dbReference type="PANTHER" id="PTHR35579:SF3">
    <property type="entry name" value="CRISPR SYSTEM CMS ENDORIBONUCLEASE CSM3"/>
    <property type="match status" value="1"/>
</dbReference>
<sequence length="218" mass="23265">MSTMHEIHFDPIVLRFRSAFRLGAGRARPGLKALVQRLADGRPVVPAAALKGALRELAERLCPAVTGAPACRSPFDLCAQQPCPVCRLFGNPRWPGPLYFADFLPRQATTPATIAALRHLSATRAHVGLDRRLGTAVPGLLVQTETLPAGLEFVGAIDGQARADDVPLLQAALLSLNRLGAETTRGLGVCRVIAVEGRIGTEPWRWQASEQGQEGGVA</sequence>